<gene>
    <name evidence="2" type="ORF">Syun_025812</name>
</gene>
<feature type="compositionally biased region" description="Low complexity" evidence="1">
    <location>
        <begin position="118"/>
        <end position="129"/>
    </location>
</feature>
<evidence type="ECO:0000313" key="3">
    <source>
        <dbReference type="Proteomes" id="UP001420932"/>
    </source>
</evidence>
<reference evidence="2 3" key="1">
    <citation type="submission" date="2024-01" db="EMBL/GenBank/DDBJ databases">
        <title>Genome assemblies of Stephania.</title>
        <authorList>
            <person name="Yang L."/>
        </authorList>
    </citation>
    <scope>NUCLEOTIDE SEQUENCE [LARGE SCALE GENOMIC DNA]</scope>
    <source>
        <strain evidence="2">YNDBR</strain>
        <tissue evidence="2">Leaf</tissue>
    </source>
</reference>
<evidence type="ECO:0000256" key="1">
    <source>
        <dbReference type="SAM" id="MobiDB-lite"/>
    </source>
</evidence>
<feature type="compositionally biased region" description="Polar residues" evidence="1">
    <location>
        <begin position="93"/>
        <end position="109"/>
    </location>
</feature>
<feature type="compositionally biased region" description="Low complexity" evidence="1">
    <location>
        <begin position="72"/>
        <end position="92"/>
    </location>
</feature>
<keyword evidence="3" id="KW-1185">Reference proteome</keyword>
<dbReference type="AlphaFoldDB" id="A0AAP0EV99"/>
<proteinExistence type="predicted"/>
<dbReference type="Proteomes" id="UP001420932">
    <property type="component" value="Unassembled WGS sequence"/>
</dbReference>
<protein>
    <submittedName>
        <fullName evidence="2">Uncharacterized protein</fullName>
    </submittedName>
</protein>
<dbReference type="EMBL" id="JBBNAF010000011">
    <property type="protein sequence ID" value="KAK9098767.1"/>
    <property type="molecule type" value="Genomic_DNA"/>
</dbReference>
<name>A0AAP0EV99_9MAGN</name>
<feature type="region of interest" description="Disordered" evidence="1">
    <location>
        <begin position="1"/>
        <end position="158"/>
    </location>
</feature>
<evidence type="ECO:0000313" key="2">
    <source>
        <dbReference type="EMBL" id="KAK9098767.1"/>
    </source>
</evidence>
<comment type="caution">
    <text evidence="2">The sequence shown here is derived from an EMBL/GenBank/DDBJ whole genome shotgun (WGS) entry which is preliminary data.</text>
</comment>
<organism evidence="2 3">
    <name type="scientific">Stephania yunnanensis</name>
    <dbReference type="NCBI Taxonomy" id="152371"/>
    <lineage>
        <taxon>Eukaryota</taxon>
        <taxon>Viridiplantae</taxon>
        <taxon>Streptophyta</taxon>
        <taxon>Embryophyta</taxon>
        <taxon>Tracheophyta</taxon>
        <taxon>Spermatophyta</taxon>
        <taxon>Magnoliopsida</taxon>
        <taxon>Ranunculales</taxon>
        <taxon>Menispermaceae</taxon>
        <taxon>Menispermoideae</taxon>
        <taxon>Cissampelideae</taxon>
        <taxon>Stephania</taxon>
    </lineage>
</organism>
<accession>A0AAP0EV99</accession>
<sequence>MAGGDHPPRRGIPLGGHRPVGRGATPTSGCEIPIGPHGQATRGVHRGRGGRGRGSIPALYIPTSRSLEHDPASASPSPSIPSASSVPSSSSSRTIPNSQFQSPSPTSRHVTPLPTRPAPRATASPAASPQYDGTAGLEVTGPPRAPQRTGMEPPGVQGIPIRLIANDTELHPYHFCARRMTKVFKRWMIPEGYCWKSVPTHHKDQYWRQWNVFLRWDDAIPEDLIRAAYDRLAGTRYTALMHKLKKNRVQPVYVTDEAWRRYLECWESEDFLASLGKRHE</sequence>